<comment type="caution">
    <text evidence="1">The sequence shown here is derived from an EMBL/GenBank/DDBJ whole genome shotgun (WGS) entry which is preliminary data.</text>
</comment>
<dbReference type="Proteomes" id="UP001151760">
    <property type="component" value="Unassembled WGS sequence"/>
</dbReference>
<reference evidence="1" key="2">
    <citation type="submission" date="2022-01" db="EMBL/GenBank/DDBJ databases">
        <authorList>
            <person name="Yamashiro T."/>
            <person name="Shiraishi A."/>
            <person name="Satake H."/>
            <person name="Nakayama K."/>
        </authorList>
    </citation>
    <scope>NUCLEOTIDE SEQUENCE</scope>
</reference>
<protein>
    <submittedName>
        <fullName evidence="1">Uncharacterized protein</fullName>
    </submittedName>
</protein>
<evidence type="ECO:0000313" key="2">
    <source>
        <dbReference type="Proteomes" id="UP001151760"/>
    </source>
</evidence>
<proteinExistence type="predicted"/>
<sequence length="116" mass="13401">MEPVIRCYNLLAIRIPQREYLVHSSQRSIQFLSSRSTPRLHKDGDADASFHFCNSDKFYHDLEECEYAGPKVTTSHEGNIPNKDNHRDLKWIGVSKKLNDTQVQGSETILDVPRQM</sequence>
<organism evidence="1 2">
    <name type="scientific">Tanacetum coccineum</name>
    <dbReference type="NCBI Taxonomy" id="301880"/>
    <lineage>
        <taxon>Eukaryota</taxon>
        <taxon>Viridiplantae</taxon>
        <taxon>Streptophyta</taxon>
        <taxon>Embryophyta</taxon>
        <taxon>Tracheophyta</taxon>
        <taxon>Spermatophyta</taxon>
        <taxon>Magnoliopsida</taxon>
        <taxon>eudicotyledons</taxon>
        <taxon>Gunneridae</taxon>
        <taxon>Pentapetalae</taxon>
        <taxon>asterids</taxon>
        <taxon>campanulids</taxon>
        <taxon>Asterales</taxon>
        <taxon>Asteraceae</taxon>
        <taxon>Asteroideae</taxon>
        <taxon>Anthemideae</taxon>
        <taxon>Anthemidinae</taxon>
        <taxon>Tanacetum</taxon>
    </lineage>
</organism>
<dbReference type="EMBL" id="BQNB010011129">
    <property type="protein sequence ID" value="GJS86516.1"/>
    <property type="molecule type" value="Genomic_DNA"/>
</dbReference>
<keyword evidence="2" id="KW-1185">Reference proteome</keyword>
<evidence type="ECO:0000313" key="1">
    <source>
        <dbReference type="EMBL" id="GJS86516.1"/>
    </source>
</evidence>
<reference evidence="1" key="1">
    <citation type="journal article" date="2022" name="Int. J. Mol. Sci.">
        <title>Draft Genome of Tanacetum Coccineum: Genomic Comparison of Closely Related Tanacetum-Family Plants.</title>
        <authorList>
            <person name="Yamashiro T."/>
            <person name="Shiraishi A."/>
            <person name="Nakayama K."/>
            <person name="Satake H."/>
        </authorList>
    </citation>
    <scope>NUCLEOTIDE SEQUENCE</scope>
</reference>
<accession>A0ABQ4ZAC6</accession>
<gene>
    <name evidence="1" type="ORF">Tco_0769152</name>
</gene>
<name>A0ABQ4ZAC6_9ASTR</name>